<dbReference type="GO" id="GO:0005524">
    <property type="term" value="F:ATP binding"/>
    <property type="evidence" value="ECO:0007669"/>
    <property type="project" value="UniProtKB-KW"/>
</dbReference>
<sequence>MSPIEHLERQLALEKEARRQAEAILEEKDRQLANANEQLLLSETRLQQMKGQIDALKKSERHYRHVVESVPDIIFKTSIDGFFTFVNPIVEQSLGYTEDEIIGLSFINLVAPAWRTSVVAFYQSMIQNQKPRSYTEFPVIAKDGRMVWIGQTLRIVEGDGKVPELVAVARDITNRISSEDAWRTTQARLTSLISNLQTGVLVEDENRRIVIVNQLYCDLFHLPLTPDELIGNDYLQLANPPQGIFTNPESFSLQMEDALRQKHAILNETVNLIDGRVLERNYIPIFLEGHYRGHLWQYTDITEKYRYDERIRRSEEKYRGIMNRMELGLLEVDTNQIIRQAYDRFCQMVGYSEEELIGKRANELLVPKEFDEFLGQQQTFRQDGGANSYELQLIRKDGERIWVLISGAPIIDERGTVIGSMGIHYDITERKRLEQQLAQATQIAEGARHTEKQFLANMSHEIRTPLNAILGFSNLLESTALNSEQKEFVTFIRTAGKNLLTIVNDILDISKIEAGMLPLESIPFSVGSLVDSIRTMLDSMASDKKLQLKVITDSVLPPVVLGDPTRLTQILLNLLSNAIKFTKQGGVTVHIETTEETQDQVRLRFTVEDTGIGMETDILPHIFERFRQASDFTTRYYGGTGLGLNIVKSLTEMQGGWIRVESKPGEGSTFTLEIPYKVAPHPAEHEGDLAVDASGSPDREVNILVVEDNLMNQRLALQVLNRLGYSAQVAENGQKALDVLQKEEVDLVLMDIQMPVMDGYTTTNHIRTILKSRVPIIAMTAHALANEREQCLQAGMNDFIPKPFQIEELQRIMRKYLPTATAKVMTEKLFTPPKPSFSVEPLLEAVGGDMDFAVEMMTLFLHQTPTEIEQLRQSLEEGDVAAVKRLIHTQKAVIQTFGLNEAARLITATEALIAEKKAMAEIAVLTNQYIQVLESELPVVKSALEANSGEALPG</sequence>
<dbReference type="PROSITE" id="PS50109">
    <property type="entry name" value="HIS_KIN"/>
    <property type="match status" value="1"/>
</dbReference>
<evidence type="ECO:0000256" key="16">
    <source>
        <dbReference type="PROSITE-ProRule" id="PRU00169"/>
    </source>
</evidence>
<dbReference type="SMART" id="SM00388">
    <property type="entry name" value="HisKA"/>
    <property type="match status" value="1"/>
</dbReference>
<dbReference type="FunFam" id="3.30.565.10:FF:000010">
    <property type="entry name" value="Sensor histidine kinase RcsC"/>
    <property type="match status" value="1"/>
</dbReference>
<dbReference type="InterPro" id="IPR000700">
    <property type="entry name" value="PAS-assoc_C"/>
</dbReference>
<evidence type="ECO:0000256" key="12">
    <source>
        <dbReference type="ARBA" id="ARBA00023012"/>
    </source>
</evidence>
<keyword evidence="14" id="KW-0131">Cell cycle</keyword>
<dbReference type="SMART" id="SM00086">
    <property type="entry name" value="PAC"/>
    <property type="match status" value="2"/>
</dbReference>
<keyword evidence="5 16" id="KW-0597">Phosphoprotein</keyword>
<dbReference type="InterPro" id="IPR036097">
    <property type="entry name" value="HisK_dim/P_sf"/>
</dbReference>
<keyword evidence="8" id="KW-0547">Nucleotide-binding</keyword>
<evidence type="ECO:0000313" key="24">
    <source>
        <dbReference type="Proteomes" id="UP000274271"/>
    </source>
</evidence>
<dbReference type="PROSITE" id="PS50894">
    <property type="entry name" value="HPT"/>
    <property type="match status" value="1"/>
</dbReference>
<dbReference type="PANTHER" id="PTHR45339:SF1">
    <property type="entry name" value="HYBRID SIGNAL TRANSDUCTION HISTIDINE KINASE J"/>
    <property type="match status" value="1"/>
</dbReference>
<dbReference type="InterPro" id="IPR004358">
    <property type="entry name" value="Sig_transdc_His_kin-like_C"/>
</dbReference>
<dbReference type="SMART" id="SM00448">
    <property type="entry name" value="REC"/>
    <property type="match status" value="1"/>
</dbReference>
<keyword evidence="13" id="KW-0472">Membrane</keyword>
<evidence type="ECO:0000256" key="3">
    <source>
        <dbReference type="ARBA" id="ARBA00012438"/>
    </source>
</evidence>
<evidence type="ECO:0000256" key="11">
    <source>
        <dbReference type="ARBA" id="ARBA00022989"/>
    </source>
</evidence>
<evidence type="ECO:0000256" key="13">
    <source>
        <dbReference type="ARBA" id="ARBA00023136"/>
    </source>
</evidence>
<evidence type="ECO:0000259" key="22">
    <source>
        <dbReference type="PROSITE" id="PS50894"/>
    </source>
</evidence>
<evidence type="ECO:0000256" key="8">
    <source>
        <dbReference type="ARBA" id="ARBA00022741"/>
    </source>
</evidence>
<evidence type="ECO:0000256" key="2">
    <source>
        <dbReference type="ARBA" id="ARBA00004651"/>
    </source>
</evidence>
<feature type="coiled-coil region" evidence="17">
    <location>
        <begin position="4"/>
        <end position="52"/>
    </location>
</feature>
<proteinExistence type="predicted"/>
<dbReference type="GO" id="GO:0000155">
    <property type="term" value="F:phosphorelay sensor kinase activity"/>
    <property type="evidence" value="ECO:0007669"/>
    <property type="project" value="InterPro"/>
</dbReference>
<dbReference type="Gene3D" id="3.30.565.10">
    <property type="entry name" value="Histidine kinase-like ATPase, C-terminal domain"/>
    <property type="match status" value="1"/>
</dbReference>
<dbReference type="SMART" id="SM00091">
    <property type="entry name" value="PAS"/>
    <property type="match status" value="3"/>
</dbReference>
<dbReference type="InterPro" id="IPR011006">
    <property type="entry name" value="CheY-like_superfamily"/>
</dbReference>
<keyword evidence="6" id="KW-0808">Transferase</keyword>
<keyword evidence="11" id="KW-1133">Transmembrane helix</keyword>
<dbReference type="PROSITE" id="PS50110">
    <property type="entry name" value="RESPONSE_REGULATORY"/>
    <property type="match status" value="1"/>
</dbReference>
<dbReference type="Gene3D" id="1.20.120.160">
    <property type="entry name" value="HPT domain"/>
    <property type="match status" value="1"/>
</dbReference>
<evidence type="ECO:0000259" key="18">
    <source>
        <dbReference type="PROSITE" id="PS50109"/>
    </source>
</evidence>
<keyword evidence="12" id="KW-0902">Two-component regulatory system</keyword>
<keyword evidence="10" id="KW-0067">ATP-binding</keyword>
<dbReference type="RefSeq" id="WP_124907500.1">
    <property type="nucleotide sequence ID" value="NZ_RQJP01000003.1"/>
</dbReference>
<evidence type="ECO:0000313" key="23">
    <source>
        <dbReference type="EMBL" id="RRB13602.1"/>
    </source>
</evidence>
<dbReference type="CDD" id="cd00082">
    <property type="entry name" value="HisKA"/>
    <property type="match status" value="1"/>
</dbReference>
<dbReference type="SUPFAM" id="SSF55874">
    <property type="entry name" value="ATPase domain of HSP90 chaperone/DNA topoisomerase II/histidine kinase"/>
    <property type="match status" value="1"/>
</dbReference>
<dbReference type="CDD" id="cd17546">
    <property type="entry name" value="REC_hyHK_CKI1_RcsC-like"/>
    <property type="match status" value="1"/>
</dbReference>
<dbReference type="InterPro" id="IPR000014">
    <property type="entry name" value="PAS"/>
</dbReference>
<accession>A0A3P1CJS9</accession>
<keyword evidence="4" id="KW-1003">Cell membrane</keyword>
<feature type="domain" description="PAC" evidence="21">
    <location>
        <begin position="387"/>
        <end position="439"/>
    </location>
</feature>
<dbReference type="OrthoDB" id="9781208at2"/>
<dbReference type="SUPFAM" id="SSF47384">
    <property type="entry name" value="Homodimeric domain of signal transducing histidine kinase"/>
    <property type="match status" value="1"/>
</dbReference>
<dbReference type="Pfam" id="PF00512">
    <property type="entry name" value="HisKA"/>
    <property type="match status" value="1"/>
</dbReference>
<comment type="caution">
    <text evidence="23">The sequence shown here is derived from an EMBL/GenBank/DDBJ whole genome shotgun (WGS) entry which is preliminary data.</text>
</comment>
<dbReference type="InterPro" id="IPR013655">
    <property type="entry name" value="PAS_fold_3"/>
</dbReference>
<dbReference type="CDD" id="cd00130">
    <property type="entry name" value="PAS"/>
    <property type="match status" value="2"/>
</dbReference>
<dbReference type="Pfam" id="PF13426">
    <property type="entry name" value="PAS_9"/>
    <property type="match status" value="1"/>
</dbReference>
<comment type="catalytic activity">
    <reaction evidence="1">
        <text>ATP + protein L-histidine = ADP + protein N-phospho-L-histidine.</text>
        <dbReference type="EC" id="2.7.13.3"/>
    </reaction>
</comment>
<feature type="domain" description="PAS" evidence="20">
    <location>
        <begin position="59"/>
        <end position="129"/>
    </location>
</feature>
<evidence type="ECO:0000256" key="17">
    <source>
        <dbReference type="SAM" id="Coils"/>
    </source>
</evidence>
<dbReference type="NCBIfam" id="TIGR00229">
    <property type="entry name" value="sensory_box"/>
    <property type="match status" value="2"/>
</dbReference>
<dbReference type="PANTHER" id="PTHR45339">
    <property type="entry name" value="HYBRID SIGNAL TRANSDUCTION HISTIDINE KINASE J"/>
    <property type="match status" value="1"/>
</dbReference>
<feature type="domain" description="Response regulatory" evidence="19">
    <location>
        <begin position="702"/>
        <end position="817"/>
    </location>
</feature>
<dbReference type="Gene3D" id="3.40.50.2300">
    <property type="match status" value="1"/>
</dbReference>
<dbReference type="PROSITE" id="PS50113">
    <property type="entry name" value="PAC"/>
    <property type="match status" value="2"/>
</dbReference>
<dbReference type="AlphaFoldDB" id="A0A3P1CJS9"/>
<dbReference type="FunFam" id="1.10.287.130:FF:000038">
    <property type="entry name" value="Sensory transduction histidine kinase"/>
    <property type="match status" value="1"/>
</dbReference>
<feature type="domain" description="Histidine kinase" evidence="18">
    <location>
        <begin position="457"/>
        <end position="678"/>
    </location>
</feature>
<dbReference type="InterPro" id="IPR013767">
    <property type="entry name" value="PAS_fold"/>
</dbReference>
<dbReference type="InterPro" id="IPR001789">
    <property type="entry name" value="Sig_transdc_resp-reg_receiver"/>
</dbReference>
<evidence type="ECO:0000256" key="5">
    <source>
        <dbReference type="ARBA" id="ARBA00022553"/>
    </source>
</evidence>
<dbReference type="CDD" id="cd16922">
    <property type="entry name" value="HATPase_EvgS-ArcB-TorS-like"/>
    <property type="match status" value="1"/>
</dbReference>
<dbReference type="InterPro" id="IPR001610">
    <property type="entry name" value="PAC"/>
</dbReference>
<dbReference type="PROSITE" id="PS50112">
    <property type="entry name" value="PAS"/>
    <property type="match status" value="2"/>
</dbReference>
<evidence type="ECO:0000256" key="14">
    <source>
        <dbReference type="ARBA" id="ARBA00023306"/>
    </source>
</evidence>
<comment type="subcellular location">
    <subcellularLocation>
        <location evidence="2">Cell membrane</location>
        <topology evidence="2">Multi-pass membrane protein</topology>
    </subcellularLocation>
</comment>
<evidence type="ECO:0000256" key="6">
    <source>
        <dbReference type="ARBA" id="ARBA00022679"/>
    </source>
</evidence>
<dbReference type="SUPFAM" id="SSF47226">
    <property type="entry name" value="Histidine-containing phosphotransfer domain, HPT domain"/>
    <property type="match status" value="1"/>
</dbReference>
<evidence type="ECO:0000256" key="9">
    <source>
        <dbReference type="ARBA" id="ARBA00022777"/>
    </source>
</evidence>
<dbReference type="InterPro" id="IPR036890">
    <property type="entry name" value="HATPase_C_sf"/>
</dbReference>
<feature type="domain" description="PAS" evidence="20">
    <location>
        <begin position="314"/>
        <end position="384"/>
    </location>
</feature>
<dbReference type="GO" id="GO:0006355">
    <property type="term" value="P:regulation of DNA-templated transcription"/>
    <property type="evidence" value="ECO:0007669"/>
    <property type="project" value="InterPro"/>
</dbReference>
<dbReference type="EMBL" id="RQJP01000003">
    <property type="protein sequence ID" value="RRB13602.1"/>
    <property type="molecule type" value="Genomic_DNA"/>
</dbReference>
<dbReference type="Pfam" id="PF02518">
    <property type="entry name" value="HATPase_c"/>
    <property type="match status" value="1"/>
</dbReference>
<dbReference type="InterPro" id="IPR003661">
    <property type="entry name" value="HisK_dim/P_dom"/>
</dbReference>
<evidence type="ECO:0000259" key="21">
    <source>
        <dbReference type="PROSITE" id="PS50113"/>
    </source>
</evidence>
<dbReference type="Pfam" id="PF00072">
    <property type="entry name" value="Response_reg"/>
    <property type="match status" value="1"/>
</dbReference>
<dbReference type="InterPro" id="IPR008207">
    <property type="entry name" value="Sig_transdc_His_kin_Hpt_dom"/>
</dbReference>
<feature type="domain" description="PAC" evidence="21">
    <location>
        <begin position="133"/>
        <end position="184"/>
    </location>
</feature>
<dbReference type="Pfam" id="PF01627">
    <property type="entry name" value="Hpt"/>
    <property type="match status" value="1"/>
</dbReference>
<dbReference type="Pfam" id="PF00989">
    <property type="entry name" value="PAS"/>
    <property type="match status" value="1"/>
</dbReference>
<dbReference type="InterPro" id="IPR035965">
    <property type="entry name" value="PAS-like_dom_sf"/>
</dbReference>
<dbReference type="PRINTS" id="PR00344">
    <property type="entry name" value="BCTRLSENSOR"/>
</dbReference>
<dbReference type="SUPFAM" id="SSF55785">
    <property type="entry name" value="PYP-like sensor domain (PAS domain)"/>
    <property type="match status" value="3"/>
</dbReference>
<keyword evidence="9" id="KW-0418">Kinase</keyword>
<dbReference type="GO" id="GO:0005886">
    <property type="term" value="C:plasma membrane"/>
    <property type="evidence" value="ECO:0007669"/>
    <property type="project" value="UniProtKB-SubCell"/>
</dbReference>
<dbReference type="Gene3D" id="3.30.450.20">
    <property type="entry name" value="PAS domain"/>
    <property type="match status" value="3"/>
</dbReference>
<dbReference type="InterPro" id="IPR036641">
    <property type="entry name" value="HPT_dom_sf"/>
</dbReference>
<feature type="modified residue" description="Phosphohistidine" evidence="15">
    <location>
        <position position="888"/>
    </location>
</feature>
<reference evidence="23 24" key="1">
    <citation type="submission" date="2018-11" db="EMBL/GenBank/DDBJ databases">
        <authorList>
            <person name="Zhou Z."/>
            <person name="Wang G."/>
        </authorList>
    </citation>
    <scope>NUCLEOTIDE SEQUENCE [LARGE SCALE GENOMIC DNA]</scope>
    <source>
        <strain evidence="23 24">KCTC42998</strain>
    </source>
</reference>
<evidence type="ECO:0000256" key="1">
    <source>
        <dbReference type="ARBA" id="ARBA00000085"/>
    </source>
</evidence>
<dbReference type="SUPFAM" id="SSF52172">
    <property type="entry name" value="CheY-like"/>
    <property type="match status" value="1"/>
</dbReference>
<evidence type="ECO:0000256" key="4">
    <source>
        <dbReference type="ARBA" id="ARBA00022475"/>
    </source>
</evidence>
<name>A0A3P1CJS9_9BACT</name>
<dbReference type="EC" id="2.7.13.3" evidence="3"/>
<keyword evidence="17" id="KW-0175">Coiled coil</keyword>
<dbReference type="Pfam" id="PF08447">
    <property type="entry name" value="PAS_3"/>
    <property type="match status" value="1"/>
</dbReference>
<dbReference type="SMART" id="SM00387">
    <property type="entry name" value="HATPase_c"/>
    <property type="match status" value="1"/>
</dbReference>
<evidence type="ECO:0000256" key="10">
    <source>
        <dbReference type="ARBA" id="ARBA00022840"/>
    </source>
</evidence>
<evidence type="ECO:0000259" key="20">
    <source>
        <dbReference type="PROSITE" id="PS50112"/>
    </source>
</evidence>
<organism evidence="23 24">
    <name type="scientific">Larkinella knui</name>
    <dbReference type="NCBI Taxonomy" id="2025310"/>
    <lineage>
        <taxon>Bacteria</taxon>
        <taxon>Pseudomonadati</taxon>
        <taxon>Bacteroidota</taxon>
        <taxon>Cytophagia</taxon>
        <taxon>Cytophagales</taxon>
        <taxon>Spirosomataceae</taxon>
        <taxon>Larkinella</taxon>
    </lineage>
</organism>
<evidence type="ECO:0000256" key="15">
    <source>
        <dbReference type="PROSITE-ProRule" id="PRU00110"/>
    </source>
</evidence>
<dbReference type="Gene3D" id="1.10.287.130">
    <property type="match status" value="1"/>
</dbReference>
<dbReference type="InterPro" id="IPR005467">
    <property type="entry name" value="His_kinase_dom"/>
</dbReference>
<feature type="modified residue" description="4-aspartylphosphate" evidence="16">
    <location>
        <position position="751"/>
    </location>
</feature>
<keyword evidence="24" id="KW-1185">Reference proteome</keyword>
<dbReference type="InterPro" id="IPR003594">
    <property type="entry name" value="HATPase_dom"/>
</dbReference>
<evidence type="ECO:0000259" key="19">
    <source>
        <dbReference type="PROSITE" id="PS50110"/>
    </source>
</evidence>
<feature type="domain" description="HPt" evidence="22">
    <location>
        <begin position="849"/>
        <end position="947"/>
    </location>
</feature>
<dbReference type="Proteomes" id="UP000274271">
    <property type="component" value="Unassembled WGS sequence"/>
</dbReference>
<evidence type="ECO:0000256" key="7">
    <source>
        <dbReference type="ARBA" id="ARBA00022692"/>
    </source>
</evidence>
<keyword evidence="7" id="KW-0812">Transmembrane</keyword>
<protein>
    <recommendedName>
        <fullName evidence="3">histidine kinase</fullName>
        <ecNumber evidence="3">2.7.13.3</ecNumber>
    </recommendedName>
</protein>
<gene>
    <name evidence="23" type="ORF">EHT87_15185</name>
</gene>